<evidence type="ECO:0000256" key="4">
    <source>
        <dbReference type="ARBA" id="ARBA00012738"/>
    </source>
</evidence>
<feature type="compositionally biased region" description="Low complexity" evidence="22">
    <location>
        <begin position="14"/>
        <end position="25"/>
    </location>
</feature>
<evidence type="ECO:0000256" key="22">
    <source>
        <dbReference type="SAM" id="MobiDB-lite"/>
    </source>
</evidence>
<evidence type="ECO:0000256" key="11">
    <source>
        <dbReference type="ARBA" id="ARBA00022840"/>
    </source>
</evidence>
<sequence>MATRWTRRPSAAIGSRGSSTSTTGPTKAYVRGRNLIWESSFIPKRGPVRRTLDSSSTISCVSSERADVHGIYLPKKPRRVLVLGSGALQIGQAGEFDYSGSQAIKALREEGIRTILVNPNIATVQTSEGLADRIYLLAVTPEIVSEIARKEDADSILLSFGGQTALNCGLELHRSGVLDELSLRVLGPPIQAIEDSEDRQRFNQRLAEIDVKVATSRACASPDEARKAADEIGLPIMLRGAYALGGKGSSVVENEDALDEALQRAFAGGMSQVLVEEYLRGWKEIEYEVVRDARDNSVIVCNMENLDPMGIHTGESIVVAPSQTLNDEEYQLLRTVSLRIVRHLGIVGECNVQFALDPKSSDYRVIEVNARLSRSSALASKATGYPLAYVAAKLAIGYALPEIPNGITRRTTAFFEPSLDYIVCKVPRWDLGKFRGAVERIGSEMKSVGEVMAIGRTFPEVIQKALRMLDIGVRGLDPNAFEFDDLETELRLATPRRIFAVAAALREGMTVEAIHELTHIDPWFLSSIQPIVSMYEDLSRAKELVPETLRSAKKLGFSDAGIDELRGEIRGTTRAARQEHDIHRHLAQIDTMAAEFPAETNYLYSTYHAHASDVAPSERKKIMVLGSGVYRIGSSVEFDWCAVNAVEAAAAAGYETIMLNYNPETVSTDYDVCDKLIFDEISLETVLDIVDTEKPDGIIVSMGGQVPNNLAMRLHEAGAPIVGTHPTNIDKAEDRQKFSALLDELEIDQPQWAHVTDVTQVDDIVERLGGFPVLVRPSYVLSGAAMSVAHEPNELRRILAKAKRVSQEHPVVVSKFETHAREVEVDAVADGGELVLWAISEHIEDAGVHSGDATLVLPPQTLYIATIRRVRKIASQVARALEITGPFNMQFLAKHNAVKVIECNLRASRSFPFVSKVTGQNFAAEATRRMLGIQRDVVNRSLDLDYVGVKAPMFSFSRLVGADPLLGVEMASTGEVGCIGEDVHEALLHALTATGFRRPEKGVLLSLGPVADKYWFADEARIIAQELKLPIYATEGTAEALTKVGIDSIAVEKTNGSEHSALALIENGKVDLVINVPVEFDELGRPDGYMIRRSAVDNGVPLVTDLQLARAVIEALRSRYGIRPESAAWNDILNAGAQ</sequence>
<comment type="catalytic activity">
    <reaction evidence="16">
        <text>hydrogencarbonate + NH4(+) + 2 ATP = carbamoyl phosphate + 2 ADP + phosphate + 2 H(+)</text>
        <dbReference type="Rhea" id="RHEA:18029"/>
        <dbReference type="ChEBI" id="CHEBI:15378"/>
        <dbReference type="ChEBI" id="CHEBI:17544"/>
        <dbReference type="ChEBI" id="CHEBI:28938"/>
        <dbReference type="ChEBI" id="CHEBI:30616"/>
        <dbReference type="ChEBI" id="CHEBI:43474"/>
        <dbReference type="ChEBI" id="CHEBI:58228"/>
        <dbReference type="ChEBI" id="CHEBI:456216"/>
        <dbReference type="EC" id="6.3.4.16"/>
    </reaction>
</comment>
<evidence type="ECO:0000256" key="20">
    <source>
        <dbReference type="ARBA" id="ARBA00074189"/>
    </source>
</evidence>
<keyword evidence="7" id="KW-0028">Amino-acid biosynthesis</keyword>
<dbReference type="InterPro" id="IPR005483">
    <property type="entry name" value="CPSase_dom"/>
</dbReference>
<dbReference type="GO" id="GO:0006541">
    <property type="term" value="P:glutamine metabolic process"/>
    <property type="evidence" value="ECO:0007669"/>
    <property type="project" value="TreeGrafter"/>
</dbReference>
<reference evidence="25" key="1">
    <citation type="submission" date="2014-02" db="EMBL/GenBank/DDBJ databases">
        <title>Screening of novel PKS from marine sediment.</title>
        <authorList>
            <person name="Xie F."/>
            <person name="Fu C."/>
            <person name="Dai H."/>
            <person name="Zhang L."/>
        </authorList>
    </citation>
    <scope>NUCLEOTIDE SEQUENCE</scope>
</reference>
<dbReference type="GO" id="GO:0004088">
    <property type="term" value="F:carbamoyl-phosphate synthase (glutamine-hydrolyzing) activity"/>
    <property type="evidence" value="ECO:0007669"/>
    <property type="project" value="UniProtKB-EC"/>
</dbReference>
<evidence type="ECO:0000256" key="17">
    <source>
        <dbReference type="ARBA" id="ARBA00048816"/>
    </source>
</evidence>
<evidence type="ECO:0000256" key="19">
    <source>
        <dbReference type="ARBA" id="ARBA00069524"/>
    </source>
</evidence>
<dbReference type="SUPFAM" id="SSF52335">
    <property type="entry name" value="Methylglyoxal synthase-like"/>
    <property type="match status" value="1"/>
</dbReference>
<keyword evidence="9" id="KW-0677">Repeat</keyword>
<dbReference type="Pfam" id="PF02787">
    <property type="entry name" value="CPSase_L_D3"/>
    <property type="match status" value="1"/>
</dbReference>
<dbReference type="InterPro" id="IPR005480">
    <property type="entry name" value="CPSase_lsu_oligo"/>
</dbReference>
<dbReference type="PRINTS" id="PR00098">
    <property type="entry name" value="CPSASE"/>
</dbReference>
<keyword evidence="12" id="KW-0460">Magnesium</keyword>
<feature type="domain" description="MGS-like" evidence="24">
    <location>
        <begin position="996"/>
        <end position="1138"/>
    </location>
</feature>
<evidence type="ECO:0000256" key="12">
    <source>
        <dbReference type="ARBA" id="ARBA00022842"/>
    </source>
</evidence>
<dbReference type="Gene3D" id="3.30.470.20">
    <property type="entry name" value="ATP-grasp fold, B domain"/>
    <property type="match status" value="2"/>
</dbReference>
<dbReference type="NCBIfam" id="TIGR01369">
    <property type="entry name" value="CPSaseII_lrg"/>
    <property type="match status" value="1"/>
</dbReference>
<evidence type="ECO:0000256" key="18">
    <source>
        <dbReference type="ARBA" id="ARBA00060037"/>
    </source>
</evidence>
<dbReference type="NCBIfam" id="NF003671">
    <property type="entry name" value="PRK05294.1"/>
    <property type="match status" value="1"/>
</dbReference>
<comment type="pathway">
    <text evidence="2">Amino-acid biosynthesis; L-arginine biosynthesis; carbamoyl phosphate from bicarbonate: step 1/1.</text>
</comment>
<dbReference type="PROSITE" id="PS50975">
    <property type="entry name" value="ATP_GRASP"/>
    <property type="match status" value="2"/>
</dbReference>
<evidence type="ECO:0000256" key="6">
    <source>
        <dbReference type="ARBA" id="ARBA00022598"/>
    </source>
</evidence>
<comment type="function">
    <text evidence="18">Small subunit of the glutamine-dependent carbamoyl phosphate synthetase (CPSase). CPSase catalyzes the formation of carbamoyl phosphate from the ammonia moiety of glutamine, carbonate, and phosphate donated by ATP, constituting the first step of the biosynthetic pathway leading to pyrimidine nucleotides. The large subunit (synthetase) binds the substrates ammonia (free or transferred from glutamine from the small subunit), hydrogencarbonate and ATP and carries out an ATP-coupled ligase reaction, activating hydrogencarbonate by forming carboxy phosphate which reacts with ammonia to form carbamoyl phosphate.</text>
</comment>
<dbReference type="Pfam" id="PF02142">
    <property type="entry name" value="MGS"/>
    <property type="match status" value="1"/>
</dbReference>
<evidence type="ECO:0000256" key="1">
    <source>
        <dbReference type="ARBA" id="ARBA00001936"/>
    </source>
</evidence>
<dbReference type="SUPFAM" id="SSF48108">
    <property type="entry name" value="Carbamoyl phosphate synthetase, large subunit connection domain"/>
    <property type="match status" value="1"/>
</dbReference>
<dbReference type="InterPro" id="IPR013815">
    <property type="entry name" value="ATP_grasp_subdomain_1"/>
</dbReference>
<dbReference type="SMART" id="SM00851">
    <property type="entry name" value="MGS"/>
    <property type="match status" value="1"/>
</dbReference>
<keyword evidence="8" id="KW-0479">Metal-binding</keyword>
<evidence type="ECO:0000256" key="3">
    <source>
        <dbReference type="ARBA" id="ARBA00009799"/>
    </source>
</evidence>
<evidence type="ECO:0000256" key="13">
    <source>
        <dbReference type="ARBA" id="ARBA00022975"/>
    </source>
</evidence>
<dbReference type="InterPro" id="IPR058047">
    <property type="entry name" value="CPSase_preATP-grasp"/>
</dbReference>
<keyword evidence="11 21" id="KW-0067">ATP-binding</keyword>
<dbReference type="NCBIfam" id="NF009455">
    <property type="entry name" value="PRK12815.1"/>
    <property type="match status" value="1"/>
</dbReference>
<keyword evidence="13" id="KW-0665">Pyrimidine biosynthesis</keyword>
<dbReference type="GO" id="GO:0006526">
    <property type="term" value="P:L-arginine biosynthetic process"/>
    <property type="evidence" value="ECO:0007669"/>
    <property type="project" value="UniProtKB-KW"/>
</dbReference>
<dbReference type="Gene3D" id="3.30.1490.20">
    <property type="entry name" value="ATP-grasp fold, A domain"/>
    <property type="match status" value="1"/>
</dbReference>
<evidence type="ECO:0000256" key="5">
    <source>
        <dbReference type="ARBA" id="ARBA00022571"/>
    </source>
</evidence>
<dbReference type="Gene3D" id="1.10.1030.10">
    <property type="entry name" value="Carbamoyl-phosphate synthetase, large subunit oligomerisation domain"/>
    <property type="match status" value="1"/>
</dbReference>
<dbReference type="InterPro" id="IPR005479">
    <property type="entry name" value="CPAse_ATP-bd"/>
</dbReference>
<evidence type="ECO:0000256" key="16">
    <source>
        <dbReference type="ARBA" id="ARBA00047359"/>
    </source>
</evidence>
<dbReference type="AlphaFoldDB" id="A0A059U0F4"/>
<dbReference type="FunFam" id="3.40.50.20:FF:000001">
    <property type="entry name" value="Carbamoyl-phosphate synthase large chain"/>
    <property type="match status" value="1"/>
</dbReference>
<dbReference type="FunFam" id="3.30.470.20:FF:000001">
    <property type="entry name" value="Carbamoyl-phosphate synthase large chain"/>
    <property type="match status" value="1"/>
</dbReference>
<dbReference type="Gene3D" id="3.40.50.20">
    <property type="match status" value="2"/>
</dbReference>
<dbReference type="SUPFAM" id="SSF52440">
    <property type="entry name" value="PreATP-grasp domain"/>
    <property type="match status" value="2"/>
</dbReference>
<evidence type="ECO:0000256" key="15">
    <source>
        <dbReference type="ARBA" id="ARBA00044063"/>
    </source>
</evidence>
<dbReference type="Pfam" id="PF02786">
    <property type="entry name" value="CPSase_L_D2"/>
    <property type="match status" value="2"/>
</dbReference>
<dbReference type="EMBL" id="KJ508013">
    <property type="protein sequence ID" value="AHZ46180.1"/>
    <property type="molecule type" value="Genomic_DNA"/>
</dbReference>
<dbReference type="FunFam" id="3.40.50.20:FF:000002">
    <property type="entry name" value="Carbamoyl-phosphate synthase large chain"/>
    <property type="match status" value="1"/>
</dbReference>
<dbReference type="SMART" id="SM01096">
    <property type="entry name" value="CPSase_L_D3"/>
    <property type="match status" value="1"/>
</dbReference>
<dbReference type="EC" id="6.3.5.5" evidence="4"/>
<evidence type="ECO:0000313" key="25">
    <source>
        <dbReference type="EMBL" id="AHZ46180.1"/>
    </source>
</evidence>
<gene>
    <name evidence="25" type="ORF">4d6</name>
</gene>
<feature type="region of interest" description="Disordered" evidence="22">
    <location>
        <begin position="1"/>
        <end position="25"/>
    </location>
</feature>
<dbReference type="PROSITE" id="PS00867">
    <property type="entry name" value="CPSASE_2"/>
    <property type="match status" value="2"/>
</dbReference>
<dbReference type="PROSITE" id="PS51855">
    <property type="entry name" value="MGS"/>
    <property type="match status" value="1"/>
</dbReference>
<evidence type="ECO:0000259" key="23">
    <source>
        <dbReference type="PROSITE" id="PS50975"/>
    </source>
</evidence>
<proteinExistence type="inferred from homology"/>
<evidence type="ECO:0000256" key="8">
    <source>
        <dbReference type="ARBA" id="ARBA00022723"/>
    </source>
</evidence>
<keyword evidence="10 21" id="KW-0547">Nucleotide-binding</keyword>
<dbReference type="SUPFAM" id="SSF56059">
    <property type="entry name" value="Glutathione synthetase ATP-binding domain-like"/>
    <property type="match status" value="2"/>
</dbReference>
<dbReference type="InterPro" id="IPR011761">
    <property type="entry name" value="ATP-grasp"/>
</dbReference>
<dbReference type="GO" id="GO:0005737">
    <property type="term" value="C:cytoplasm"/>
    <property type="evidence" value="ECO:0007669"/>
    <property type="project" value="TreeGrafter"/>
</dbReference>
<evidence type="ECO:0000256" key="10">
    <source>
        <dbReference type="ARBA" id="ARBA00022741"/>
    </source>
</evidence>
<dbReference type="FunFam" id="1.10.1030.10:FF:000002">
    <property type="entry name" value="Carbamoyl-phosphate synthase large chain"/>
    <property type="match status" value="1"/>
</dbReference>
<evidence type="ECO:0000256" key="14">
    <source>
        <dbReference type="ARBA" id="ARBA00023211"/>
    </source>
</evidence>
<dbReference type="FunFam" id="3.30.1490.20:FF:000001">
    <property type="entry name" value="Carbamoyl-phosphate synthase large chain"/>
    <property type="match status" value="1"/>
</dbReference>
<dbReference type="GO" id="GO:0005524">
    <property type="term" value="F:ATP binding"/>
    <property type="evidence" value="ECO:0007669"/>
    <property type="project" value="UniProtKB-UniRule"/>
</dbReference>
<dbReference type="FunFam" id="3.30.470.20:FF:000026">
    <property type="entry name" value="Carbamoyl-phosphate synthase large chain"/>
    <property type="match status" value="1"/>
</dbReference>
<dbReference type="InterPro" id="IPR016185">
    <property type="entry name" value="PreATP-grasp_dom_sf"/>
</dbReference>
<evidence type="ECO:0000256" key="7">
    <source>
        <dbReference type="ARBA" id="ARBA00022605"/>
    </source>
</evidence>
<organism evidence="25">
    <name type="scientific">uncultured bacterium 14-4D</name>
    <dbReference type="NCBI Taxonomy" id="1497525"/>
    <lineage>
        <taxon>Bacteria</taxon>
        <taxon>environmental samples</taxon>
    </lineage>
</organism>
<evidence type="ECO:0000256" key="21">
    <source>
        <dbReference type="PROSITE-ProRule" id="PRU00409"/>
    </source>
</evidence>
<dbReference type="GO" id="GO:0046872">
    <property type="term" value="F:metal ion binding"/>
    <property type="evidence" value="ECO:0007669"/>
    <property type="project" value="UniProtKB-KW"/>
</dbReference>
<keyword evidence="14" id="KW-0464">Manganese</keyword>
<evidence type="ECO:0000259" key="24">
    <source>
        <dbReference type="PROSITE" id="PS51855"/>
    </source>
</evidence>
<dbReference type="PROSITE" id="PS00866">
    <property type="entry name" value="CPSASE_1"/>
    <property type="match status" value="1"/>
</dbReference>
<comment type="similarity">
    <text evidence="3">Belongs to the CarB family.</text>
</comment>
<name>A0A059U0F4_9BACT</name>
<keyword evidence="5" id="KW-0055">Arginine biosynthesis</keyword>
<feature type="domain" description="ATP-grasp" evidence="23">
    <location>
        <begin position="739"/>
        <end position="931"/>
    </location>
</feature>
<dbReference type="Gene3D" id="3.40.50.1380">
    <property type="entry name" value="Methylglyoxal synthase-like domain"/>
    <property type="match status" value="1"/>
</dbReference>
<comment type="catalytic activity">
    <reaction evidence="17">
        <text>hydrogencarbonate + L-glutamine + 2 ATP + H2O = carbamoyl phosphate + L-glutamate + 2 ADP + phosphate + 2 H(+)</text>
        <dbReference type="Rhea" id="RHEA:18633"/>
        <dbReference type="ChEBI" id="CHEBI:15377"/>
        <dbReference type="ChEBI" id="CHEBI:15378"/>
        <dbReference type="ChEBI" id="CHEBI:17544"/>
        <dbReference type="ChEBI" id="CHEBI:29985"/>
        <dbReference type="ChEBI" id="CHEBI:30616"/>
        <dbReference type="ChEBI" id="CHEBI:43474"/>
        <dbReference type="ChEBI" id="CHEBI:58228"/>
        <dbReference type="ChEBI" id="CHEBI:58359"/>
        <dbReference type="ChEBI" id="CHEBI:456216"/>
        <dbReference type="EC" id="6.3.5.5"/>
    </reaction>
</comment>
<dbReference type="GO" id="GO:0006221">
    <property type="term" value="P:pyrimidine nucleotide biosynthetic process"/>
    <property type="evidence" value="ECO:0007669"/>
    <property type="project" value="UniProtKB-KW"/>
</dbReference>
<evidence type="ECO:0000256" key="2">
    <source>
        <dbReference type="ARBA" id="ARBA00005077"/>
    </source>
</evidence>
<dbReference type="InterPro" id="IPR036914">
    <property type="entry name" value="MGS-like_dom_sf"/>
</dbReference>
<dbReference type="GO" id="GO:0004087">
    <property type="term" value="F:carbamoyl-phosphate synthase (ammonia) activity"/>
    <property type="evidence" value="ECO:0007669"/>
    <property type="project" value="UniProtKB-EC"/>
</dbReference>
<dbReference type="InterPro" id="IPR036897">
    <property type="entry name" value="CarbamoylP_synth_lsu_oligo_sf"/>
</dbReference>
<dbReference type="InterPro" id="IPR011607">
    <property type="entry name" value="MGS-like_dom"/>
</dbReference>
<comment type="cofactor">
    <cofactor evidence="1">
        <name>Mn(2+)</name>
        <dbReference type="ChEBI" id="CHEBI:29035"/>
    </cofactor>
</comment>
<dbReference type="Pfam" id="PF25596">
    <property type="entry name" value="CPSase_L_D1"/>
    <property type="match status" value="2"/>
</dbReference>
<keyword evidence="6" id="KW-0436">Ligase</keyword>
<dbReference type="EC" id="6.3.4.16" evidence="15"/>
<protein>
    <recommendedName>
        <fullName evidence="20">Carbamoyl phosphate synthase arginine-specific large chain</fullName>
        <ecNumber evidence="15">6.3.4.16</ecNumber>
        <ecNumber evidence="4">6.3.5.5</ecNumber>
    </recommendedName>
    <alternativeName>
        <fullName evidence="19">Carbamoyl phosphate synthase pyrimidine-specific large chain</fullName>
    </alternativeName>
</protein>
<evidence type="ECO:0000256" key="9">
    <source>
        <dbReference type="ARBA" id="ARBA00022737"/>
    </source>
</evidence>
<accession>A0A059U0F4</accession>
<feature type="domain" description="ATP-grasp" evidence="23">
    <location>
        <begin position="203"/>
        <end position="396"/>
    </location>
</feature>
<dbReference type="InterPro" id="IPR006275">
    <property type="entry name" value="CPSase_lsu"/>
</dbReference>